<evidence type="ECO:0000313" key="3">
    <source>
        <dbReference type="Proteomes" id="UP000008810"/>
    </source>
</evidence>
<sequence>MFVALKSTLVYFDRSDVDGNAQNGPIVRLSFVSLIDALGLLARKYHIIMLIHVYPHIVIY</sequence>
<dbReference type="InParanoid" id="A0A0Q3EID9"/>
<organism evidence="1">
    <name type="scientific">Brachypodium distachyon</name>
    <name type="common">Purple false brome</name>
    <name type="synonym">Trachynia distachya</name>
    <dbReference type="NCBI Taxonomy" id="15368"/>
    <lineage>
        <taxon>Eukaryota</taxon>
        <taxon>Viridiplantae</taxon>
        <taxon>Streptophyta</taxon>
        <taxon>Embryophyta</taxon>
        <taxon>Tracheophyta</taxon>
        <taxon>Spermatophyta</taxon>
        <taxon>Magnoliopsida</taxon>
        <taxon>Liliopsida</taxon>
        <taxon>Poales</taxon>
        <taxon>Poaceae</taxon>
        <taxon>BOP clade</taxon>
        <taxon>Pooideae</taxon>
        <taxon>Stipodae</taxon>
        <taxon>Brachypodieae</taxon>
        <taxon>Brachypodium</taxon>
    </lineage>
</organism>
<protein>
    <submittedName>
        <fullName evidence="1 2">Uncharacterized protein</fullName>
    </submittedName>
</protein>
<name>A0A0Q3EID9_BRADI</name>
<evidence type="ECO:0000313" key="2">
    <source>
        <dbReference type="EnsemblPlants" id="KQJ86116"/>
    </source>
</evidence>
<dbReference type="EMBL" id="CM000883">
    <property type="protein sequence ID" value="KQJ86116.1"/>
    <property type="molecule type" value="Genomic_DNA"/>
</dbReference>
<reference evidence="1" key="2">
    <citation type="submission" date="2017-06" db="EMBL/GenBank/DDBJ databases">
        <title>WGS assembly of Brachypodium distachyon.</title>
        <authorList>
            <consortium name="The International Brachypodium Initiative"/>
            <person name="Lucas S."/>
            <person name="Harmon-Smith M."/>
            <person name="Lail K."/>
            <person name="Tice H."/>
            <person name="Grimwood J."/>
            <person name="Bruce D."/>
            <person name="Barry K."/>
            <person name="Shu S."/>
            <person name="Lindquist E."/>
            <person name="Wang M."/>
            <person name="Pitluck S."/>
            <person name="Vogel J.P."/>
            <person name="Garvin D.F."/>
            <person name="Mockler T.C."/>
            <person name="Schmutz J."/>
            <person name="Rokhsar D."/>
            <person name="Bevan M.W."/>
        </authorList>
    </citation>
    <scope>NUCLEOTIDE SEQUENCE</scope>
    <source>
        <strain evidence="1">Bd21</strain>
    </source>
</reference>
<dbReference type="AlphaFoldDB" id="A0A0Q3EID9"/>
<evidence type="ECO:0000313" key="1">
    <source>
        <dbReference type="EMBL" id="KQJ86116.1"/>
    </source>
</evidence>
<dbReference type="EnsemblPlants" id="KQJ86116">
    <property type="protein sequence ID" value="KQJ86116"/>
    <property type="gene ID" value="BRADI_4g03393v3"/>
</dbReference>
<keyword evidence="3" id="KW-1185">Reference proteome</keyword>
<reference evidence="2" key="3">
    <citation type="submission" date="2018-08" db="UniProtKB">
        <authorList>
            <consortium name="EnsemblPlants"/>
        </authorList>
    </citation>
    <scope>IDENTIFICATION</scope>
    <source>
        <strain evidence="2">cv. Bd21</strain>
    </source>
</reference>
<reference evidence="1 2" key="1">
    <citation type="journal article" date="2010" name="Nature">
        <title>Genome sequencing and analysis of the model grass Brachypodium distachyon.</title>
        <authorList>
            <consortium name="International Brachypodium Initiative"/>
        </authorList>
    </citation>
    <scope>NUCLEOTIDE SEQUENCE [LARGE SCALE GENOMIC DNA]</scope>
    <source>
        <strain evidence="1 2">Bd21</strain>
    </source>
</reference>
<gene>
    <name evidence="1" type="ORF">BRADI_4g03393v3</name>
</gene>
<dbReference type="OrthoDB" id="10253409at2759"/>
<dbReference type="Gramene" id="KQJ86116">
    <property type="protein sequence ID" value="KQJ86116"/>
    <property type="gene ID" value="BRADI_4g03393v3"/>
</dbReference>
<proteinExistence type="predicted"/>
<dbReference type="Proteomes" id="UP000008810">
    <property type="component" value="Chromosome 4"/>
</dbReference>
<accession>A0A0Q3EID9</accession>